<dbReference type="InterPro" id="IPR036388">
    <property type="entry name" value="WH-like_DNA-bd_sf"/>
</dbReference>
<proteinExistence type="predicted"/>
<accession>A0A2P1PTY7</accession>
<dbReference type="RefSeq" id="WP_106892227.1">
    <property type="nucleotide sequence ID" value="NZ_CP027860.1"/>
</dbReference>
<dbReference type="KEGG" id="xba:C7S18_14380"/>
<dbReference type="Gene3D" id="1.10.10.10">
    <property type="entry name" value="Winged helix-like DNA-binding domain superfamily/Winged helix DNA-binding domain"/>
    <property type="match status" value="1"/>
</dbReference>
<dbReference type="InterPro" id="IPR050950">
    <property type="entry name" value="HTH-type_LysR_regulators"/>
</dbReference>
<evidence type="ECO:0000313" key="3">
    <source>
        <dbReference type="Proteomes" id="UP000241074"/>
    </source>
</evidence>
<dbReference type="InterPro" id="IPR036390">
    <property type="entry name" value="WH_DNA-bd_sf"/>
</dbReference>
<reference evidence="2 3" key="2">
    <citation type="submission" date="2018-03" db="EMBL/GenBank/DDBJ databases">
        <authorList>
            <person name="Keele B.F."/>
        </authorList>
    </citation>
    <scope>NUCLEOTIDE SEQUENCE [LARGE SCALE GENOMIC DNA]</scope>
    <source>
        <strain evidence="2 3">D13</strain>
    </source>
</reference>
<organism evidence="2 3">
    <name type="scientific">Ahniella affigens</name>
    <dbReference type="NCBI Taxonomy" id="2021234"/>
    <lineage>
        <taxon>Bacteria</taxon>
        <taxon>Pseudomonadati</taxon>
        <taxon>Pseudomonadota</taxon>
        <taxon>Gammaproteobacteria</taxon>
        <taxon>Lysobacterales</taxon>
        <taxon>Rhodanobacteraceae</taxon>
        <taxon>Ahniella</taxon>
    </lineage>
</organism>
<dbReference type="GO" id="GO:0006355">
    <property type="term" value="P:regulation of DNA-templated transcription"/>
    <property type="evidence" value="ECO:0007669"/>
    <property type="project" value="TreeGrafter"/>
</dbReference>
<dbReference type="AlphaFoldDB" id="A0A2P1PTY7"/>
<dbReference type="InterPro" id="IPR005119">
    <property type="entry name" value="LysR_subst-bd"/>
</dbReference>
<dbReference type="GO" id="GO:0005829">
    <property type="term" value="C:cytosol"/>
    <property type="evidence" value="ECO:0007669"/>
    <property type="project" value="TreeGrafter"/>
</dbReference>
<dbReference type="SUPFAM" id="SSF46785">
    <property type="entry name" value="Winged helix' DNA-binding domain"/>
    <property type="match status" value="1"/>
</dbReference>
<feature type="domain" description="LysR substrate-binding" evidence="1">
    <location>
        <begin position="85"/>
        <end position="285"/>
    </location>
</feature>
<dbReference type="Gene3D" id="3.40.190.290">
    <property type="match status" value="1"/>
</dbReference>
<name>A0A2P1PTY7_9GAMM</name>
<dbReference type="CDD" id="cd05466">
    <property type="entry name" value="PBP2_LTTR_substrate"/>
    <property type="match status" value="1"/>
</dbReference>
<gene>
    <name evidence="2" type="ORF">C7S18_14380</name>
</gene>
<evidence type="ECO:0000313" key="2">
    <source>
        <dbReference type="EMBL" id="AVP98307.1"/>
    </source>
</evidence>
<keyword evidence="3" id="KW-1185">Reference proteome</keyword>
<sequence>MMLNLLRSGSLESTVQSTGEHLDAVVAQLRAIEQELGARLFRFVSGSTHRIEPTVAGRRFLQRAPGLINQQRLFEESLNGPSDPGALRVFASHYLASYLLIDLLPAYRRLQPNSRVRVSVRTEQQILGAMLQADECSLGLSAPVEFPEQVEYRHWFDMNWFLVVPDHHALASASVISLADLANESLILFEPGSTGRQHVLEAFHAAEVQPRIGMQATTTAIILQMIEAGLGVSVLPLLPCGRATAGKALKVIPISEPIQAIQSGIFIPTIWLQDPQVQCFVELARRCEL</sequence>
<dbReference type="Proteomes" id="UP000241074">
    <property type="component" value="Chromosome"/>
</dbReference>
<evidence type="ECO:0000259" key="1">
    <source>
        <dbReference type="Pfam" id="PF03466"/>
    </source>
</evidence>
<dbReference type="EMBL" id="CP027860">
    <property type="protein sequence ID" value="AVP98307.1"/>
    <property type="molecule type" value="Genomic_DNA"/>
</dbReference>
<dbReference type="OrthoDB" id="5297026at2"/>
<dbReference type="PANTHER" id="PTHR30419">
    <property type="entry name" value="HTH-TYPE TRANSCRIPTIONAL REGULATOR YBHD"/>
    <property type="match status" value="1"/>
</dbReference>
<reference evidence="2 3" key="1">
    <citation type="submission" date="2018-03" db="EMBL/GenBank/DDBJ databases">
        <title>Ahniella affigens gen. nov., sp. nov., a gammaproteobacterium isolated from sandy soil near a stream.</title>
        <authorList>
            <person name="Ko Y."/>
            <person name="Kim J.-H."/>
        </authorList>
    </citation>
    <scope>NUCLEOTIDE SEQUENCE [LARGE SCALE GENOMIC DNA]</scope>
    <source>
        <strain evidence="2 3">D13</strain>
    </source>
</reference>
<dbReference type="SUPFAM" id="SSF53850">
    <property type="entry name" value="Periplasmic binding protein-like II"/>
    <property type="match status" value="1"/>
</dbReference>
<dbReference type="Pfam" id="PF03466">
    <property type="entry name" value="LysR_substrate"/>
    <property type="match status" value="1"/>
</dbReference>
<protein>
    <recommendedName>
        <fullName evidence="1">LysR substrate-binding domain-containing protein</fullName>
    </recommendedName>
</protein>